<dbReference type="Gene3D" id="3.40.30.10">
    <property type="entry name" value="Glutaredoxin"/>
    <property type="match status" value="1"/>
</dbReference>
<accession>A0A7C5HSD2</accession>
<sequence length="234" mass="26374">MKKTIFFLVLIVLAVSVFSYDGVIHDFDTGMKIAKLEQKQLIVMFSDPGCYYCNLFTKSTLSDETVGRLLMAGYVFVEIYPSNEKTATLEIQGKEEKLTYNELYAAFGVKGTPTFWFFDETATPVTSLPGYSKPDFFVNVLRFLGEKAYKNGMSFADYTAQSHDYMGTHVVLNLSEEDAQYITENDPLAMNYSPKVTFDPFRIWITADSEIANELITKGAFRVILVDSPSSSTN</sequence>
<dbReference type="EMBL" id="DRTH01000187">
    <property type="protein sequence ID" value="HHF08747.1"/>
    <property type="molecule type" value="Genomic_DNA"/>
</dbReference>
<comment type="caution">
    <text evidence="2">The sequence shown here is derived from an EMBL/GenBank/DDBJ whole genome shotgun (WGS) entry which is preliminary data.</text>
</comment>
<evidence type="ECO:0000259" key="1">
    <source>
        <dbReference type="Pfam" id="PF13098"/>
    </source>
</evidence>
<evidence type="ECO:0000313" key="2">
    <source>
        <dbReference type="EMBL" id="HHF08747.1"/>
    </source>
</evidence>
<dbReference type="InterPro" id="IPR012336">
    <property type="entry name" value="Thioredoxin-like_fold"/>
</dbReference>
<gene>
    <name evidence="2" type="ORF">ENL26_03115</name>
</gene>
<reference evidence="2" key="1">
    <citation type="journal article" date="2020" name="mSystems">
        <title>Genome- and Community-Level Interaction Insights into Carbon Utilization and Element Cycling Functions of Hydrothermarchaeota in Hydrothermal Sediment.</title>
        <authorList>
            <person name="Zhou Z."/>
            <person name="Liu Y."/>
            <person name="Xu W."/>
            <person name="Pan J."/>
            <person name="Luo Z.H."/>
            <person name="Li M."/>
        </authorList>
    </citation>
    <scope>NUCLEOTIDE SEQUENCE [LARGE SCALE GENOMIC DNA]</scope>
    <source>
        <strain evidence="2">HyVt-80</strain>
    </source>
</reference>
<dbReference type="InterPro" id="IPR036249">
    <property type="entry name" value="Thioredoxin-like_sf"/>
</dbReference>
<dbReference type="Pfam" id="PF13098">
    <property type="entry name" value="Thioredoxin_2"/>
    <property type="match status" value="1"/>
</dbReference>
<proteinExistence type="predicted"/>
<dbReference type="AlphaFoldDB" id="A0A7C5HSD2"/>
<feature type="domain" description="Thioredoxin-like fold" evidence="1">
    <location>
        <begin position="34"/>
        <end position="140"/>
    </location>
</feature>
<protein>
    <submittedName>
        <fullName evidence="2">Thioredoxin</fullName>
    </submittedName>
</protein>
<dbReference type="Proteomes" id="UP000886129">
    <property type="component" value="Unassembled WGS sequence"/>
</dbReference>
<organism evidence="2">
    <name type="scientific">Kosmotoga arenicorallina</name>
    <dbReference type="NCBI Taxonomy" id="688066"/>
    <lineage>
        <taxon>Bacteria</taxon>
        <taxon>Thermotogati</taxon>
        <taxon>Thermotogota</taxon>
        <taxon>Thermotogae</taxon>
        <taxon>Kosmotogales</taxon>
        <taxon>Kosmotogaceae</taxon>
        <taxon>Kosmotoga</taxon>
    </lineage>
</organism>
<dbReference type="SUPFAM" id="SSF52833">
    <property type="entry name" value="Thioredoxin-like"/>
    <property type="match status" value="1"/>
</dbReference>
<name>A0A7C5HSD2_9BACT</name>